<dbReference type="EMBL" id="JAADJZ010000010">
    <property type="protein sequence ID" value="KAF2872212.1"/>
    <property type="molecule type" value="Genomic_DNA"/>
</dbReference>
<gene>
    <name evidence="2" type="ORF">BDV95DRAFT_571777</name>
</gene>
<feature type="compositionally biased region" description="Polar residues" evidence="1">
    <location>
        <begin position="65"/>
        <end position="75"/>
    </location>
</feature>
<dbReference type="AlphaFoldDB" id="A0A7C8IAD5"/>
<evidence type="ECO:0000256" key="1">
    <source>
        <dbReference type="SAM" id="MobiDB-lite"/>
    </source>
</evidence>
<organism evidence="2 3">
    <name type="scientific">Massariosphaeria phaeospora</name>
    <dbReference type="NCBI Taxonomy" id="100035"/>
    <lineage>
        <taxon>Eukaryota</taxon>
        <taxon>Fungi</taxon>
        <taxon>Dikarya</taxon>
        <taxon>Ascomycota</taxon>
        <taxon>Pezizomycotina</taxon>
        <taxon>Dothideomycetes</taxon>
        <taxon>Pleosporomycetidae</taxon>
        <taxon>Pleosporales</taxon>
        <taxon>Pleosporales incertae sedis</taxon>
        <taxon>Massariosphaeria</taxon>
    </lineage>
</organism>
<dbReference type="Proteomes" id="UP000481861">
    <property type="component" value="Unassembled WGS sequence"/>
</dbReference>
<evidence type="ECO:0000313" key="3">
    <source>
        <dbReference type="Proteomes" id="UP000481861"/>
    </source>
</evidence>
<reference evidence="2 3" key="1">
    <citation type="submission" date="2020-01" db="EMBL/GenBank/DDBJ databases">
        <authorList>
            <consortium name="DOE Joint Genome Institute"/>
            <person name="Haridas S."/>
            <person name="Albert R."/>
            <person name="Binder M."/>
            <person name="Bloem J."/>
            <person name="Labutti K."/>
            <person name="Salamov A."/>
            <person name="Andreopoulos B."/>
            <person name="Baker S.E."/>
            <person name="Barry K."/>
            <person name="Bills G."/>
            <person name="Bluhm B.H."/>
            <person name="Cannon C."/>
            <person name="Castanera R."/>
            <person name="Culley D.E."/>
            <person name="Daum C."/>
            <person name="Ezra D."/>
            <person name="Gonzalez J.B."/>
            <person name="Henrissat B."/>
            <person name="Kuo A."/>
            <person name="Liang C."/>
            <person name="Lipzen A."/>
            <person name="Lutzoni F."/>
            <person name="Magnuson J."/>
            <person name="Mondo S."/>
            <person name="Nolan M."/>
            <person name="Ohm R."/>
            <person name="Pangilinan J."/>
            <person name="Park H.-J.H."/>
            <person name="Ramirez L."/>
            <person name="Alfaro M."/>
            <person name="Sun H."/>
            <person name="Tritt A."/>
            <person name="Yoshinaga Y."/>
            <person name="Zwiers L.-H.L."/>
            <person name="Turgeon B.G."/>
            <person name="Goodwin S.B."/>
            <person name="Spatafora J.W."/>
            <person name="Crous P.W."/>
            <person name="Grigoriev I.V."/>
        </authorList>
    </citation>
    <scope>NUCLEOTIDE SEQUENCE [LARGE SCALE GENOMIC DNA]</scope>
    <source>
        <strain evidence="2 3">CBS 611.86</strain>
    </source>
</reference>
<feature type="region of interest" description="Disordered" evidence="1">
    <location>
        <begin position="51"/>
        <end position="78"/>
    </location>
</feature>
<accession>A0A7C8IAD5</accession>
<sequence length="442" mass="49443">MQSTAASRRAFSVLASKIHPQLPLSPRESQQLLNLLTTSFRSHLDREHPVVAPQVSRHKLRKTQPGRNASPTRLGSSHGLASQHIDSILTNPLFAVRPRHTISSSAPRRVDDVLKDPLGWFVDQIASGAADVSKATMCVALMQTNMKRSRITPNMHQTPDSGARNPGSLIANWLRSSGLDTSTEFVRRINDTEGLLHMLIPMLLEEGGEALVWRWFTYHPDQRVQETGLDASEIHRFRSQLLKLIVRSKMNGTSNLDEALATFLRAYKLVGAAEYKLNHKVLQAASSMLLQHFMAHSQVQVSPALYDIFIQSSKDWSWTWPGLATSILWLHHPSTPTAAPGLTFIKDLQKTIIQARTKIVKKPKSYVMVQLCLGVAHQLVAGEYFTDAQVAMDFAKDHYPDLVSPQAVAKGCVTRVHANQRADQKHRQVQENLELLDRLIPT</sequence>
<name>A0A7C8IAD5_9PLEO</name>
<proteinExistence type="predicted"/>
<keyword evidence="3" id="KW-1185">Reference proteome</keyword>
<protein>
    <submittedName>
        <fullName evidence="2">Uncharacterized protein</fullName>
    </submittedName>
</protein>
<dbReference type="OrthoDB" id="5424391at2759"/>
<evidence type="ECO:0000313" key="2">
    <source>
        <dbReference type="EMBL" id="KAF2872212.1"/>
    </source>
</evidence>
<comment type="caution">
    <text evidence="2">The sequence shown here is derived from an EMBL/GenBank/DDBJ whole genome shotgun (WGS) entry which is preliminary data.</text>
</comment>